<evidence type="ECO:0000256" key="3">
    <source>
        <dbReference type="ARBA" id="ARBA00023002"/>
    </source>
</evidence>
<feature type="compositionally biased region" description="Basic and acidic residues" evidence="4">
    <location>
        <begin position="470"/>
        <end position="479"/>
    </location>
</feature>
<keyword evidence="3" id="KW-0560">Oxidoreductase</keyword>
<evidence type="ECO:0000313" key="7">
    <source>
        <dbReference type="EMBL" id="MBW0482095.1"/>
    </source>
</evidence>
<protein>
    <recommendedName>
        <fullName evidence="9">2-dehydropantoate 2-reductase</fullName>
    </recommendedName>
</protein>
<evidence type="ECO:0008006" key="9">
    <source>
        <dbReference type="Google" id="ProtNLM"/>
    </source>
</evidence>
<feature type="domain" description="Ketopantoate reductase N-terminal" evidence="5">
    <location>
        <begin position="3"/>
        <end position="169"/>
    </location>
</feature>
<dbReference type="InterPro" id="IPR013332">
    <property type="entry name" value="KPR_N"/>
</dbReference>
<evidence type="ECO:0000256" key="2">
    <source>
        <dbReference type="ARBA" id="ARBA00022857"/>
    </source>
</evidence>
<evidence type="ECO:0000313" key="8">
    <source>
        <dbReference type="Proteomes" id="UP000765509"/>
    </source>
</evidence>
<evidence type="ECO:0000256" key="1">
    <source>
        <dbReference type="ARBA" id="ARBA00007870"/>
    </source>
</evidence>
<dbReference type="OrthoDB" id="73846at2759"/>
<dbReference type="PANTHER" id="PTHR43765">
    <property type="entry name" value="2-DEHYDROPANTOATE 2-REDUCTASE-RELATED"/>
    <property type="match status" value="1"/>
</dbReference>
<dbReference type="AlphaFoldDB" id="A0A9Q3GXG5"/>
<sequence>MKIHCVGPGSIGSLLSFHLHPISPVTLLLRRRQPQHRRSSPTLSIQIEREHKTRIATGLEYELLNEQKQQPIDSLLVTTKSPHVLQSLLLLRHRLSSYSTVVLLHNGLGVMEELIDKCFQDPASRPSFLLAITSHGVHRLDRGSADLPTASHGRFCHAGIGDIRFGVLPNESVINCLKRLSAQTSSTEDPTYSSPSTSLNLSYKHNPILNPKATTKPNLENHLPYIYPETQSLYDTISCLLEPTIVQNLNTKWVSMADLQTAALIKLAVNAAINPISALLETRNEAFHKNPLFSELSALVCEEASSVFEAQSGQPLRPHHLLSASNLQRVVKDIVWGTGSNISSMCNDMRILSSNHFSPPNTLSKLNISRISNSKPPLKNPDPTTHLQNSELERHDSTEIDYINGYICRLGAQFGIKTNVNETLMNLVKLKAKMIKSAKVLPSLQKPHRKLKIDWSNSDDTKKGTSITRSEAHNDVSKL</sequence>
<gene>
    <name evidence="7" type="ORF">O181_021810</name>
</gene>
<dbReference type="Pfam" id="PF02558">
    <property type="entry name" value="ApbA"/>
    <property type="match status" value="1"/>
</dbReference>
<evidence type="ECO:0000259" key="6">
    <source>
        <dbReference type="Pfam" id="PF08546"/>
    </source>
</evidence>
<keyword evidence="8" id="KW-1185">Reference proteome</keyword>
<comment type="similarity">
    <text evidence="1">Belongs to the ketopantoate reductase family.</text>
</comment>
<dbReference type="Pfam" id="PF08546">
    <property type="entry name" value="ApbA_C"/>
    <property type="match status" value="2"/>
</dbReference>
<evidence type="ECO:0000259" key="5">
    <source>
        <dbReference type="Pfam" id="PF02558"/>
    </source>
</evidence>
<dbReference type="GO" id="GO:0008677">
    <property type="term" value="F:2-dehydropantoate 2-reductase activity"/>
    <property type="evidence" value="ECO:0007669"/>
    <property type="project" value="TreeGrafter"/>
</dbReference>
<dbReference type="EMBL" id="AVOT02006647">
    <property type="protein sequence ID" value="MBW0482095.1"/>
    <property type="molecule type" value="Genomic_DNA"/>
</dbReference>
<keyword evidence="2" id="KW-0521">NADP</keyword>
<evidence type="ECO:0000256" key="4">
    <source>
        <dbReference type="SAM" id="MobiDB-lite"/>
    </source>
</evidence>
<comment type="caution">
    <text evidence="7">The sequence shown here is derived from an EMBL/GenBank/DDBJ whole genome shotgun (WGS) entry which is preliminary data.</text>
</comment>
<dbReference type="GO" id="GO:0005739">
    <property type="term" value="C:mitochondrion"/>
    <property type="evidence" value="ECO:0007669"/>
    <property type="project" value="TreeGrafter"/>
</dbReference>
<dbReference type="SUPFAM" id="SSF48179">
    <property type="entry name" value="6-phosphogluconate dehydrogenase C-terminal domain-like"/>
    <property type="match status" value="2"/>
</dbReference>
<reference evidence="7" key="1">
    <citation type="submission" date="2021-03" db="EMBL/GenBank/DDBJ databases">
        <title>Draft genome sequence of rust myrtle Austropuccinia psidii MF-1, a brazilian biotype.</title>
        <authorList>
            <person name="Quecine M.C."/>
            <person name="Pachon D.M.R."/>
            <person name="Bonatelli M.L."/>
            <person name="Correr F.H."/>
            <person name="Franceschini L.M."/>
            <person name="Leite T.F."/>
            <person name="Margarido G.R.A."/>
            <person name="Almeida C.A."/>
            <person name="Ferrarezi J.A."/>
            <person name="Labate C.A."/>
        </authorList>
    </citation>
    <scope>NUCLEOTIDE SEQUENCE</scope>
    <source>
        <strain evidence="7">MF-1</strain>
    </source>
</reference>
<feature type="domain" description="Ketopantoate reductase C-terminal" evidence="6">
    <location>
        <begin position="381"/>
        <end position="431"/>
    </location>
</feature>
<organism evidence="7 8">
    <name type="scientific">Austropuccinia psidii MF-1</name>
    <dbReference type="NCBI Taxonomy" id="1389203"/>
    <lineage>
        <taxon>Eukaryota</taxon>
        <taxon>Fungi</taxon>
        <taxon>Dikarya</taxon>
        <taxon>Basidiomycota</taxon>
        <taxon>Pucciniomycotina</taxon>
        <taxon>Pucciniomycetes</taxon>
        <taxon>Pucciniales</taxon>
        <taxon>Sphaerophragmiaceae</taxon>
        <taxon>Austropuccinia</taxon>
    </lineage>
</organism>
<feature type="region of interest" description="Disordered" evidence="4">
    <location>
        <begin position="454"/>
        <end position="479"/>
    </location>
</feature>
<dbReference type="InterPro" id="IPR008927">
    <property type="entry name" value="6-PGluconate_DH-like_C_sf"/>
</dbReference>
<proteinExistence type="inferred from homology"/>
<dbReference type="InterPro" id="IPR013752">
    <property type="entry name" value="KPA_reductase"/>
</dbReference>
<dbReference type="Gene3D" id="1.10.1040.10">
    <property type="entry name" value="N-(1-d-carboxylethyl)-l-norvaline Dehydrogenase, domain 2"/>
    <property type="match status" value="1"/>
</dbReference>
<dbReference type="SUPFAM" id="SSF51735">
    <property type="entry name" value="NAD(P)-binding Rossmann-fold domains"/>
    <property type="match status" value="1"/>
</dbReference>
<dbReference type="InterPro" id="IPR036291">
    <property type="entry name" value="NAD(P)-bd_dom_sf"/>
</dbReference>
<dbReference type="InterPro" id="IPR050838">
    <property type="entry name" value="Ketopantoate_reductase"/>
</dbReference>
<dbReference type="InterPro" id="IPR013328">
    <property type="entry name" value="6PGD_dom2"/>
</dbReference>
<feature type="domain" description="Ketopantoate reductase C-terminal" evidence="6">
    <location>
        <begin position="258"/>
        <end position="350"/>
    </location>
</feature>
<dbReference type="GO" id="GO:0050661">
    <property type="term" value="F:NADP binding"/>
    <property type="evidence" value="ECO:0007669"/>
    <property type="project" value="TreeGrafter"/>
</dbReference>
<accession>A0A9Q3GXG5</accession>
<dbReference type="PANTHER" id="PTHR43765:SF2">
    <property type="entry name" value="2-DEHYDROPANTOATE 2-REDUCTASE"/>
    <property type="match status" value="1"/>
</dbReference>
<dbReference type="Proteomes" id="UP000765509">
    <property type="component" value="Unassembled WGS sequence"/>
</dbReference>
<name>A0A9Q3GXG5_9BASI</name>
<dbReference type="Gene3D" id="3.40.50.720">
    <property type="entry name" value="NAD(P)-binding Rossmann-like Domain"/>
    <property type="match status" value="1"/>
</dbReference>